<dbReference type="KEGG" id="ngr:NAEGRDRAFT_70382"/>
<dbReference type="RefSeq" id="XP_002674431.1">
    <property type="nucleotide sequence ID" value="XM_002674385.1"/>
</dbReference>
<sequence>MINDEERENSAETILEQHYESTFKNFVIFAKDGIQETLYYAWNLTKMESIYLIEVDETLGDVRPPTAVCDNLLEFLQNACLGNYIHDENLHSTKYLKDHEDEDDDDESPLVENVFIPSLALKTSD</sequence>
<dbReference type="AlphaFoldDB" id="D2VN61"/>
<keyword evidence="2" id="KW-1185">Reference proteome</keyword>
<dbReference type="OrthoDB" id="10323376at2759"/>
<protein>
    <submittedName>
        <fullName evidence="1">Predicted protein</fullName>
    </submittedName>
</protein>
<dbReference type="GeneID" id="8851231"/>
<organism evidence="2">
    <name type="scientific">Naegleria gruberi</name>
    <name type="common">Amoeba</name>
    <dbReference type="NCBI Taxonomy" id="5762"/>
    <lineage>
        <taxon>Eukaryota</taxon>
        <taxon>Discoba</taxon>
        <taxon>Heterolobosea</taxon>
        <taxon>Tetramitia</taxon>
        <taxon>Eutetramitia</taxon>
        <taxon>Vahlkampfiidae</taxon>
        <taxon>Naegleria</taxon>
    </lineage>
</organism>
<dbReference type="InParanoid" id="D2VN61"/>
<dbReference type="EMBL" id="GG738884">
    <property type="protein sequence ID" value="EFC41687.1"/>
    <property type="molecule type" value="Genomic_DNA"/>
</dbReference>
<accession>D2VN61</accession>
<dbReference type="Proteomes" id="UP000006671">
    <property type="component" value="Unassembled WGS sequence"/>
</dbReference>
<proteinExistence type="predicted"/>
<gene>
    <name evidence="1" type="ORF">NAEGRDRAFT_70382</name>
</gene>
<dbReference type="VEuPathDB" id="AmoebaDB:NAEGRDRAFT_70382"/>
<name>D2VN61_NAEGR</name>
<reference evidence="1 2" key="1">
    <citation type="journal article" date="2010" name="Cell">
        <title>The genome of Naegleria gruberi illuminates early eukaryotic versatility.</title>
        <authorList>
            <person name="Fritz-Laylin L.K."/>
            <person name="Prochnik S.E."/>
            <person name="Ginger M.L."/>
            <person name="Dacks J.B."/>
            <person name="Carpenter M.L."/>
            <person name="Field M.C."/>
            <person name="Kuo A."/>
            <person name="Paredez A."/>
            <person name="Chapman J."/>
            <person name="Pham J."/>
            <person name="Shu S."/>
            <person name="Neupane R."/>
            <person name="Cipriano M."/>
            <person name="Mancuso J."/>
            <person name="Tu H."/>
            <person name="Salamov A."/>
            <person name="Lindquist E."/>
            <person name="Shapiro H."/>
            <person name="Lucas S."/>
            <person name="Grigoriev I.V."/>
            <person name="Cande W.Z."/>
            <person name="Fulton C."/>
            <person name="Rokhsar D.S."/>
            <person name="Dawson S.C."/>
        </authorList>
    </citation>
    <scope>NUCLEOTIDE SEQUENCE [LARGE SCALE GENOMIC DNA]</scope>
    <source>
        <strain evidence="1 2">NEG-M</strain>
    </source>
</reference>
<evidence type="ECO:0000313" key="1">
    <source>
        <dbReference type="EMBL" id="EFC41687.1"/>
    </source>
</evidence>
<evidence type="ECO:0000313" key="2">
    <source>
        <dbReference type="Proteomes" id="UP000006671"/>
    </source>
</evidence>